<feature type="transmembrane region" description="Helical" evidence="7">
    <location>
        <begin position="149"/>
        <end position="170"/>
    </location>
</feature>
<dbReference type="PANTHER" id="PTHR39087">
    <property type="entry name" value="UPF0104 MEMBRANE PROTEIN MJ1595"/>
    <property type="match status" value="1"/>
</dbReference>
<keyword evidence="3 7" id="KW-0812">Transmembrane</keyword>
<dbReference type="EMBL" id="VGIR01000077">
    <property type="protein sequence ID" value="MBM3332344.1"/>
    <property type="molecule type" value="Genomic_DNA"/>
</dbReference>
<evidence type="ECO:0000256" key="1">
    <source>
        <dbReference type="ARBA" id="ARBA00004651"/>
    </source>
</evidence>
<feature type="region of interest" description="Disordered" evidence="6">
    <location>
        <begin position="1"/>
        <end position="24"/>
    </location>
</feature>
<dbReference type="InterPro" id="IPR022791">
    <property type="entry name" value="L-PG_synthase/AglD"/>
</dbReference>
<keyword evidence="4 7" id="KW-1133">Transmembrane helix</keyword>
<evidence type="ECO:0000256" key="2">
    <source>
        <dbReference type="ARBA" id="ARBA00022475"/>
    </source>
</evidence>
<sequence>MRESSEPESGPVASSTADPQLTAHDRRPGRRWVLLGSLVLAALLLYLAVRGVSWREFIATIRHAKLGFLAVSFGTAHVSMVLRSLRWRVLLSAEKKVAPLTVFWATMAGYLGNNFLPARAGELIRSAALGHKAGLSKSWVFATALTERLLDVVALVLFSLAAVLLLPSSVLGLPSSAWLVRAWKLMGTVGVAGIIIILAAPRFEGPFRRLLERLPGPARLRERLLGMLAQFLSGMRAIANPSRGSAFAGLTILIWLTDAIGATISSRAFGLDLTLPMALMLLAGLGLSSAIPSTPGYVGVYQFVAVAVLVPLGCPRSGVLAYIITSQVVGYTIVTFWGLLGLWRLQVSPAGLRRPDEVSGS</sequence>
<comment type="caution">
    <text evidence="8">The sequence shown here is derived from an EMBL/GenBank/DDBJ whole genome shotgun (WGS) entry which is preliminary data.</text>
</comment>
<dbReference type="PANTHER" id="PTHR39087:SF2">
    <property type="entry name" value="UPF0104 MEMBRANE PROTEIN MJ1595"/>
    <property type="match status" value="1"/>
</dbReference>
<feature type="transmembrane region" description="Helical" evidence="7">
    <location>
        <begin position="97"/>
        <end position="116"/>
    </location>
</feature>
<protein>
    <submittedName>
        <fullName evidence="8">Flippase-like domain-containing protein</fullName>
    </submittedName>
</protein>
<feature type="transmembrane region" description="Helical" evidence="7">
    <location>
        <begin position="321"/>
        <end position="343"/>
    </location>
</feature>
<evidence type="ECO:0000256" key="7">
    <source>
        <dbReference type="SAM" id="Phobius"/>
    </source>
</evidence>
<feature type="transmembrane region" description="Helical" evidence="7">
    <location>
        <begin position="182"/>
        <end position="203"/>
    </location>
</feature>
<name>A0A937XH27_UNCW3</name>
<dbReference type="NCBIfam" id="TIGR00374">
    <property type="entry name" value="flippase-like domain"/>
    <property type="match status" value="1"/>
</dbReference>
<comment type="subcellular location">
    <subcellularLocation>
        <location evidence="1">Cell membrane</location>
        <topology evidence="1">Multi-pass membrane protein</topology>
    </subcellularLocation>
</comment>
<feature type="transmembrane region" description="Helical" evidence="7">
    <location>
        <begin position="66"/>
        <end position="85"/>
    </location>
</feature>
<evidence type="ECO:0000313" key="8">
    <source>
        <dbReference type="EMBL" id="MBM3332344.1"/>
    </source>
</evidence>
<dbReference type="Proteomes" id="UP000779900">
    <property type="component" value="Unassembled WGS sequence"/>
</dbReference>
<feature type="transmembrane region" description="Helical" evidence="7">
    <location>
        <begin position="32"/>
        <end position="54"/>
    </location>
</feature>
<feature type="transmembrane region" description="Helical" evidence="7">
    <location>
        <begin position="297"/>
        <end position="314"/>
    </location>
</feature>
<dbReference type="GO" id="GO:0005886">
    <property type="term" value="C:plasma membrane"/>
    <property type="evidence" value="ECO:0007669"/>
    <property type="project" value="UniProtKB-SubCell"/>
</dbReference>
<accession>A0A937XH27</accession>
<keyword evidence="2" id="KW-1003">Cell membrane</keyword>
<evidence type="ECO:0000256" key="3">
    <source>
        <dbReference type="ARBA" id="ARBA00022692"/>
    </source>
</evidence>
<dbReference type="AlphaFoldDB" id="A0A937XH27"/>
<evidence type="ECO:0000256" key="6">
    <source>
        <dbReference type="SAM" id="MobiDB-lite"/>
    </source>
</evidence>
<gene>
    <name evidence="8" type="ORF">FJY68_10950</name>
</gene>
<evidence type="ECO:0000256" key="5">
    <source>
        <dbReference type="ARBA" id="ARBA00023136"/>
    </source>
</evidence>
<evidence type="ECO:0000256" key="4">
    <source>
        <dbReference type="ARBA" id="ARBA00022989"/>
    </source>
</evidence>
<feature type="transmembrane region" description="Helical" evidence="7">
    <location>
        <begin position="245"/>
        <end position="264"/>
    </location>
</feature>
<dbReference type="Pfam" id="PF03706">
    <property type="entry name" value="LPG_synthase_TM"/>
    <property type="match status" value="1"/>
</dbReference>
<reference evidence="8" key="1">
    <citation type="submission" date="2019-03" db="EMBL/GenBank/DDBJ databases">
        <title>Lake Tanganyika Metagenome-Assembled Genomes (MAGs).</title>
        <authorList>
            <person name="Tran P."/>
        </authorList>
    </citation>
    <scope>NUCLEOTIDE SEQUENCE</scope>
    <source>
        <strain evidence="8">K_DeepCast_150m_m2_040</strain>
    </source>
</reference>
<keyword evidence="5 7" id="KW-0472">Membrane</keyword>
<proteinExistence type="predicted"/>
<organism evidence="8 9">
    <name type="scientific">candidate division WOR-3 bacterium</name>
    <dbReference type="NCBI Taxonomy" id="2052148"/>
    <lineage>
        <taxon>Bacteria</taxon>
        <taxon>Bacteria division WOR-3</taxon>
    </lineage>
</organism>
<evidence type="ECO:0000313" key="9">
    <source>
        <dbReference type="Proteomes" id="UP000779900"/>
    </source>
</evidence>